<name>A0ABM3M6U1_BICAN</name>
<gene>
    <name evidence="2" type="primary">LOC128199887</name>
</gene>
<dbReference type="Proteomes" id="UP001652582">
    <property type="component" value="Chromosome 3"/>
</dbReference>
<reference evidence="2" key="1">
    <citation type="submission" date="2025-08" db="UniProtKB">
        <authorList>
            <consortium name="RefSeq"/>
        </authorList>
    </citation>
    <scope>IDENTIFICATION</scope>
</reference>
<keyword evidence="1" id="KW-1185">Reference proteome</keyword>
<dbReference type="RefSeq" id="XP_052747184.1">
    <property type="nucleotide sequence ID" value="XM_052891224.1"/>
</dbReference>
<sequence length="251" mass="28203">METETENFTEKPIRKIEDIIDLQKANGNINVRQVAFKLPSDTDSGLSASVAKSSETGLTNAKLEYKKKAKRLRSKLQKDLLSDVVSWPSDSDITVLRMKPHSNKGDKKMSNIILGDGPHQPDSLSMINLATLILKSQPPSKQSLVEEYLLPLTSWERAVDPNVKKPTPLNAISNISNDTRELNAYQTRYSHTDMLSHKDSDAYECDTHTKSKVAKFLRLYFCPCCTCLYNLEKMQEPCALALQSAKKNVNN</sequence>
<organism evidence="1 2">
    <name type="scientific">Bicyclus anynana</name>
    <name type="common">Squinting bush brown butterfly</name>
    <dbReference type="NCBI Taxonomy" id="110368"/>
    <lineage>
        <taxon>Eukaryota</taxon>
        <taxon>Metazoa</taxon>
        <taxon>Ecdysozoa</taxon>
        <taxon>Arthropoda</taxon>
        <taxon>Hexapoda</taxon>
        <taxon>Insecta</taxon>
        <taxon>Pterygota</taxon>
        <taxon>Neoptera</taxon>
        <taxon>Endopterygota</taxon>
        <taxon>Lepidoptera</taxon>
        <taxon>Glossata</taxon>
        <taxon>Ditrysia</taxon>
        <taxon>Papilionoidea</taxon>
        <taxon>Nymphalidae</taxon>
        <taxon>Satyrinae</taxon>
        <taxon>Satyrini</taxon>
        <taxon>Mycalesina</taxon>
        <taxon>Bicyclus</taxon>
    </lineage>
</organism>
<evidence type="ECO:0000313" key="1">
    <source>
        <dbReference type="Proteomes" id="UP001652582"/>
    </source>
</evidence>
<accession>A0ABM3M6U1</accession>
<dbReference type="GeneID" id="128199887"/>
<proteinExistence type="predicted"/>
<protein>
    <submittedName>
        <fullName evidence="2">Uncharacterized protein LOC128199887</fullName>
    </submittedName>
</protein>
<evidence type="ECO:0000313" key="2">
    <source>
        <dbReference type="RefSeq" id="XP_052747184.1"/>
    </source>
</evidence>